<protein>
    <submittedName>
        <fullName evidence="2">Uncharacterized protein</fullName>
    </submittedName>
</protein>
<keyword evidence="3" id="KW-1185">Reference proteome</keyword>
<comment type="caution">
    <text evidence="2">The sequence shown here is derived from an EMBL/GenBank/DDBJ whole genome shotgun (WGS) entry which is preliminary data.</text>
</comment>
<organism evidence="2 3">
    <name type="scientific">Portunus trituberculatus</name>
    <name type="common">Swimming crab</name>
    <name type="synonym">Neptunus trituberculatus</name>
    <dbReference type="NCBI Taxonomy" id="210409"/>
    <lineage>
        <taxon>Eukaryota</taxon>
        <taxon>Metazoa</taxon>
        <taxon>Ecdysozoa</taxon>
        <taxon>Arthropoda</taxon>
        <taxon>Crustacea</taxon>
        <taxon>Multicrustacea</taxon>
        <taxon>Malacostraca</taxon>
        <taxon>Eumalacostraca</taxon>
        <taxon>Eucarida</taxon>
        <taxon>Decapoda</taxon>
        <taxon>Pleocyemata</taxon>
        <taxon>Brachyura</taxon>
        <taxon>Eubrachyura</taxon>
        <taxon>Portunoidea</taxon>
        <taxon>Portunidae</taxon>
        <taxon>Portuninae</taxon>
        <taxon>Portunus</taxon>
    </lineage>
</organism>
<gene>
    <name evidence="2" type="ORF">E2C01_056382</name>
</gene>
<feature type="compositionally biased region" description="Basic and acidic residues" evidence="1">
    <location>
        <begin position="153"/>
        <end position="165"/>
    </location>
</feature>
<evidence type="ECO:0000313" key="3">
    <source>
        <dbReference type="Proteomes" id="UP000324222"/>
    </source>
</evidence>
<evidence type="ECO:0000256" key="1">
    <source>
        <dbReference type="SAM" id="MobiDB-lite"/>
    </source>
</evidence>
<proteinExistence type="predicted"/>
<dbReference type="EMBL" id="VSRR010019505">
    <property type="protein sequence ID" value="MPC62298.1"/>
    <property type="molecule type" value="Genomic_DNA"/>
</dbReference>
<evidence type="ECO:0000313" key="2">
    <source>
        <dbReference type="EMBL" id="MPC62298.1"/>
    </source>
</evidence>
<feature type="region of interest" description="Disordered" evidence="1">
    <location>
        <begin position="206"/>
        <end position="342"/>
    </location>
</feature>
<feature type="region of interest" description="Disordered" evidence="1">
    <location>
        <begin position="136"/>
        <end position="188"/>
    </location>
</feature>
<dbReference type="AlphaFoldDB" id="A0A5B7GZG1"/>
<sequence>MLCRAPHAAFPRARSTAEGSTHACHTDESRCSVTEGTPLQQQQQQQAKGSVVQRLRQATARHQQVKLVSSFLLAQCEERARAGLQVTGRRVAARDAHARAAKEDSESPARHYLVRVEQLLAARRRGREAPRCTHAITGTRAPVPPARTPVAAQRDRGRADNDANSHRPGSHLPARFPRPHPVPGRREPRAPALCDLLLVQSSVLCEHEASRTSRPRHQPSAPRRDRHPRPPPRSRRFSAEAPQQQVPRGSPGPPDPCVLFTVTVRPATAAQQHHRQQQQQHEAPPPLRQSLSERGGGALPPPPPPPRVLALAPASPRLCAHVSTDGGGPGRSPAPRGAQLPASPRSLQLLTGHRLSYRQHPDSCGPQYIAPRGPHLSQSDAPLARVHTLPLPPPLHSALVTLGTEQRPPG</sequence>
<accession>A0A5B7GZG1</accession>
<feature type="compositionally biased region" description="Basic residues" evidence="1">
    <location>
        <begin position="224"/>
        <end position="236"/>
    </location>
</feature>
<dbReference type="OrthoDB" id="10439371at2759"/>
<feature type="compositionally biased region" description="Low complexity" evidence="1">
    <location>
        <begin position="308"/>
        <end position="318"/>
    </location>
</feature>
<reference evidence="2 3" key="1">
    <citation type="submission" date="2019-05" db="EMBL/GenBank/DDBJ databases">
        <title>Another draft genome of Portunus trituberculatus and its Hox gene families provides insights of decapod evolution.</title>
        <authorList>
            <person name="Jeong J.-H."/>
            <person name="Song I."/>
            <person name="Kim S."/>
            <person name="Choi T."/>
            <person name="Kim D."/>
            <person name="Ryu S."/>
            <person name="Kim W."/>
        </authorList>
    </citation>
    <scope>NUCLEOTIDE SEQUENCE [LARGE SCALE GENOMIC DNA]</scope>
    <source>
        <tissue evidence="2">Muscle</tissue>
    </source>
</reference>
<dbReference type="Proteomes" id="UP000324222">
    <property type="component" value="Unassembled WGS sequence"/>
</dbReference>
<name>A0A5B7GZG1_PORTR</name>